<proteinExistence type="predicted"/>
<dbReference type="Proteomes" id="UP000276215">
    <property type="component" value="Unassembled WGS sequence"/>
</dbReference>
<gene>
    <name evidence="1" type="ORF">L873DRAFT_1470244</name>
</gene>
<accession>A0A3N4J7N7</accession>
<reference evidence="1 2" key="1">
    <citation type="journal article" date="2018" name="Nat. Ecol. Evol.">
        <title>Pezizomycetes genomes reveal the molecular basis of ectomycorrhizal truffle lifestyle.</title>
        <authorList>
            <person name="Murat C."/>
            <person name="Payen T."/>
            <person name="Noel B."/>
            <person name="Kuo A."/>
            <person name="Morin E."/>
            <person name="Chen J."/>
            <person name="Kohler A."/>
            <person name="Krizsan K."/>
            <person name="Balestrini R."/>
            <person name="Da Silva C."/>
            <person name="Montanini B."/>
            <person name="Hainaut M."/>
            <person name="Levati E."/>
            <person name="Barry K.W."/>
            <person name="Belfiori B."/>
            <person name="Cichocki N."/>
            <person name="Clum A."/>
            <person name="Dockter R.B."/>
            <person name="Fauchery L."/>
            <person name="Guy J."/>
            <person name="Iotti M."/>
            <person name="Le Tacon F."/>
            <person name="Lindquist E.A."/>
            <person name="Lipzen A."/>
            <person name="Malagnac F."/>
            <person name="Mello A."/>
            <person name="Molinier V."/>
            <person name="Miyauchi S."/>
            <person name="Poulain J."/>
            <person name="Riccioni C."/>
            <person name="Rubini A."/>
            <person name="Sitrit Y."/>
            <person name="Splivallo R."/>
            <person name="Traeger S."/>
            <person name="Wang M."/>
            <person name="Zifcakova L."/>
            <person name="Wipf D."/>
            <person name="Zambonelli A."/>
            <person name="Paolocci F."/>
            <person name="Nowrousian M."/>
            <person name="Ottonello S."/>
            <person name="Baldrian P."/>
            <person name="Spatafora J.W."/>
            <person name="Henrissat B."/>
            <person name="Nagy L.G."/>
            <person name="Aury J.M."/>
            <person name="Wincker P."/>
            <person name="Grigoriev I.V."/>
            <person name="Bonfante P."/>
            <person name="Martin F.M."/>
        </authorList>
    </citation>
    <scope>NUCLEOTIDE SEQUENCE [LARGE SCALE GENOMIC DNA]</scope>
    <source>
        <strain evidence="1 2">120613-1</strain>
    </source>
</reference>
<sequence length="128" mass="14580">MMLSKISVNESPWISRSASPPVILLAPGTFPWCPYTRTIDTYNDNKNDITGNAQDSRNPFLANADRTVKLIKRKITNIRKRWVDIPPQLKQLPESNVSSGARTKQRPLLRLHTTSFLEALNCRLRIPP</sequence>
<dbReference type="AlphaFoldDB" id="A0A3N4J7N7"/>
<keyword evidence="2" id="KW-1185">Reference proteome</keyword>
<evidence type="ECO:0000313" key="2">
    <source>
        <dbReference type="Proteomes" id="UP000276215"/>
    </source>
</evidence>
<organism evidence="1 2">
    <name type="scientific">Choiromyces venosus 120613-1</name>
    <dbReference type="NCBI Taxonomy" id="1336337"/>
    <lineage>
        <taxon>Eukaryota</taxon>
        <taxon>Fungi</taxon>
        <taxon>Dikarya</taxon>
        <taxon>Ascomycota</taxon>
        <taxon>Pezizomycotina</taxon>
        <taxon>Pezizomycetes</taxon>
        <taxon>Pezizales</taxon>
        <taxon>Tuberaceae</taxon>
        <taxon>Choiromyces</taxon>
    </lineage>
</organism>
<name>A0A3N4J7N7_9PEZI</name>
<protein>
    <submittedName>
        <fullName evidence="1">Uncharacterized protein</fullName>
    </submittedName>
</protein>
<evidence type="ECO:0000313" key="1">
    <source>
        <dbReference type="EMBL" id="RPA94216.1"/>
    </source>
</evidence>
<dbReference type="EMBL" id="ML120441">
    <property type="protein sequence ID" value="RPA94216.1"/>
    <property type="molecule type" value="Genomic_DNA"/>
</dbReference>